<feature type="region of interest" description="Disordered" evidence="1">
    <location>
        <begin position="1"/>
        <end position="116"/>
    </location>
</feature>
<accession>A0A8I3ADT1</accession>
<proteinExistence type="predicted"/>
<feature type="transmembrane region" description="Helical" evidence="2">
    <location>
        <begin position="148"/>
        <end position="172"/>
    </location>
</feature>
<feature type="compositionally biased region" description="Pro residues" evidence="1">
    <location>
        <begin position="27"/>
        <end position="42"/>
    </location>
</feature>
<protein>
    <recommendedName>
        <fullName evidence="5">Transmembrane protein</fullName>
    </recommendedName>
</protein>
<feature type="region of interest" description="Disordered" evidence="1">
    <location>
        <begin position="298"/>
        <end position="327"/>
    </location>
</feature>
<evidence type="ECO:0000313" key="3">
    <source>
        <dbReference type="EMBL" id="KAG6378755.1"/>
    </source>
</evidence>
<keyword evidence="2" id="KW-1133">Transmembrane helix</keyword>
<sequence>MASLSLSTPSLSIPSLSTPSLSLPLSSPSPSPSPTSSPPSTSPPLTQNPSTTTTTTTTSSSTFSSSIPSSSTVSTSTLSSTSSSTTTSAALAQQQPSSSPTPTTLPTTTDVSNLNPTSPVVVYASTLAPSPTATKSSSSSGFFSNTGAVAGTFTIIGLVSIAGVIAVALLIVRRRHSRSYEEDMEYLDKTPDLSADPSTTRVTSPDDGFTSDHGHYSAPPLPLATPPAAYYPDYAYAPHPQIFSPETPASHAYPVGYTQDFAYAPQHIYPPDKYAPYPPSHPRVDPNMPNPHDFADVELDPTPAPPTQTALPDALRPSVRPTSTASKQWASTRFSVDSFYAGIMTDNQPPPGQAF</sequence>
<keyword evidence="2" id="KW-0812">Transmembrane</keyword>
<name>A0A8I3ADT1_9AGAM</name>
<evidence type="ECO:0000256" key="2">
    <source>
        <dbReference type="SAM" id="Phobius"/>
    </source>
</evidence>
<dbReference type="OrthoDB" id="2692290at2759"/>
<dbReference type="Proteomes" id="UP000683000">
    <property type="component" value="Unassembled WGS sequence"/>
</dbReference>
<gene>
    <name evidence="3" type="ORF">JVT61DRAFT_13028</name>
</gene>
<evidence type="ECO:0000256" key="1">
    <source>
        <dbReference type="SAM" id="MobiDB-lite"/>
    </source>
</evidence>
<keyword evidence="4" id="KW-1185">Reference proteome</keyword>
<feature type="compositionally biased region" description="Low complexity" evidence="1">
    <location>
        <begin position="43"/>
        <end position="109"/>
    </location>
</feature>
<organism evidence="3 4">
    <name type="scientific">Boletus reticuloceps</name>
    <dbReference type="NCBI Taxonomy" id="495285"/>
    <lineage>
        <taxon>Eukaryota</taxon>
        <taxon>Fungi</taxon>
        <taxon>Dikarya</taxon>
        <taxon>Basidiomycota</taxon>
        <taxon>Agaricomycotina</taxon>
        <taxon>Agaricomycetes</taxon>
        <taxon>Agaricomycetidae</taxon>
        <taxon>Boletales</taxon>
        <taxon>Boletineae</taxon>
        <taxon>Boletaceae</taxon>
        <taxon>Boletoideae</taxon>
        <taxon>Boletus</taxon>
    </lineage>
</organism>
<feature type="compositionally biased region" description="Low complexity" evidence="1">
    <location>
        <begin position="1"/>
        <end position="26"/>
    </location>
</feature>
<evidence type="ECO:0008006" key="5">
    <source>
        <dbReference type="Google" id="ProtNLM"/>
    </source>
</evidence>
<reference evidence="3" key="1">
    <citation type="submission" date="2021-03" db="EMBL/GenBank/DDBJ databases">
        <title>Evolutionary innovations through gain and loss of genes in the ectomycorrhizal Boletales.</title>
        <authorList>
            <person name="Wu G."/>
            <person name="Miyauchi S."/>
            <person name="Morin E."/>
            <person name="Yang Z.-L."/>
            <person name="Xu J."/>
            <person name="Martin F.M."/>
        </authorList>
    </citation>
    <scope>NUCLEOTIDE SEQUENCE</scope>
    <source>
        <strain evidence="3">BR01</strain>
    </source>
</reference>
<dbReference type="EMBL" id="JAGFBS010000006">
    <property type="protein sequence ID" value="KAG6378755.1"/>
    <property type="molecule type" value="Genomic_DNA"/>
</dbReference>
<comment type="caution">
    <text evidence="3">The sequence shown here is derived from an EMBL/GenBank/DDBJ whole genome shotgun (WGS) entry which is preliminary data.</text>
</comment>
<feature type="region of interest" description="Disordered" evidence="1">
    <location>
        <begin position="189"/>
        <end position="218"/>
    </location>
</feature>
<keyword evidence="2" id="KW-0472">Membrane</keyword>
<evidence type="ECO:0000313" key="4">
    <source>
        <dbReference type="Proteomes" id="UP000683000"/>
    </source>
</evidence>
<dbReference type="AlphaFoldDB" id="A0A8I3ADT1"/>